<evidence type="ECO:0000256" key="4">
    <source>
        <dbReference type="RuleBase" id="RU003704"/>
    </source>
</evidence>
<keyword evidence="2 4" id="KW-0808">Transferase</keyword>
<sequence length="274" mass="30555">MFSKEKTDVFCIGKTNLDIFYYIDKIQIEENHVANNFAYFPGGKATNVAINLANLGLKVTLISTIADDIFGRYIKEKLENILMFKPQIVKNENTALTSIVVEDSGANTMFHNLGANQFLSSQAIPDNMNFAFIQTGIPQETLIKSLQSSKTAFVELSETSQFEILKNFSAEYVSLNKDELIKIFKEENIEKNLAKLSHFAKHIVLKMGKEGIIYAGDTIIRKKAKSVKVINTAGAGDAVSAAFIYGTINGWEIEKTLDFCIEFASEKIQSIYST</sequence>
<evidence type="ECO:0000256" key="1">
    <source>
        <dbReference type="ARBA" id="ARBA00010688"/>
    </source>
</evidence>
<dbReference type="PRINTS" id="PR00990">
    <property type="entry name" value="RIBOKINASE"/>
</dbReference>
<dbReference type="GO" id="GO:0016301">
    <property type="term" value="F:kinase activity"/>
    <property type="evidence" value="ECO:0007669"/>
    <property type="project" value="UniProtKB-KW"/>
</dbReference>
<dbReference type="RefSeq" id="WP_184618746.1">
    <property type="nucleotide sequence ID" value="NZ_JACHEX010000001.1"/>
</dbReference>
<dbReference type="InterPro" id="IPR029056">
    <property type="entry name" value="Ribokinase-like"/>
</dbReference>
<dbReference type="InterPro" id="IPR002173">
    <property type="entry name" value="Carboh/pur_kinase_PfkB_CS"/>
</dbReference>
<evidence type="ECO:0000259" key="5">
    <source>
        <dbReference type="Pfam" id="PF00294"/>
    </source>
</evidence>
<name>A0A841GQU0_9BACT</name>
<proteinExistence type="inferred from homology"/>
<evidence type="ECO:0000256" key="3">
    <source>
        <dbReference type="ARBA" id="ARBA00022777"/>
    </source>
</evidence>
<comment type="caution">
    <text evidence="6">The sequence shown here is derived from an EMBL/GenBank/DDBJ whole genome shotgun (WGS) entry which is preliminary data.</text>
</comment>
<organism evidence="6 7">
    <name type="scientific">Thermosipho japonicus</name>
    <dbReference type="NCBI Taxonomy" id="90323"/>
    <lineage>
        <taxon>Bacteria</taxon>
        <taxon>Thermotogati</taxon>
        <taxon>Thermotogota</taxon>
        <taxon>Thermotogae</taxon>
        <taxon>Thermotogales</taxon>
        <taxon>Fervidobacteriaceae</taxon>
        <taxon>Thermosipho</taxon>
    </lineage>
</organism>
<dbReference type="GO" id="GO:0006796">
    <property type="term" value="P:phosphate-containing compound metabolic process"/>
    <property type="evidence" value="ECO:0007669"/>
    <property type="project" value="UniProtKB-ARBA"/>
</dbReference>
<dbReference type="AlphaFoldDB" id="A0A841GQU0"/>
<reference evidence="6 7" key="1">
    <citation type="submission" date="2020-08" db="EMBL/GenBank/DDBJ databases">
        <title>Genomic Encyclopedia of Type Strains, Phase IV (KMG-IV): sequencing the most valuable type-strain genomes for metagenomic binning, comparative biology and taxonomic classification.</title>
        <authorList>
            <person name="Goeker M."/>
        </authorList>
    </citation>
    <scope>NUCLEOTIDE SEQUENCE [LARGE SCALE GENOMIC DNA]</scope>
    <source>
        <strain evidence="6 7">DSM 13481</strain>
    </source>
</reference>
<evidence type="ECO:0000256" key="2">
    <source>
        <dbReference type="ARBA" id="ARBA00022679"/>
    </source>
</evidence>
<dbReference type="InterPro" id="IPR002139">
    <property type="entry name" value="Ribo/fructo_kinase"/>
</dbReference>
<accession>A0A841GQU0</accession>
<evidence type="ECO:0000313" key="6">
    <source>
        <dbReference type="EMBL" id="MBB6062009.1"/>
    </source>
</evidence>
<dbReference type="PROSITE" id="PS00584">
    <property type="entry name" value="PFKB_KINASES_2"/>
    <property type="match status" value="1"/>
</dbReference>
<gene>
    <name evidence="6" type="ORF">HNP65_000431</name>
</gene>
<keyword evidence="3 4" id="KW-0418">Kinase</keyword>
<evidence type="ECO:0000313" key="7">
    <source>
        <dbReference type="Proteomes" id="UP000555828"/>
    </source>
</evidence>
<keyword evidence="7" id="KW-1185">Reference proteome</keyword>
<comment type="similarity">
    <text evidence="1 4">Belongs to the carbohydrate kinase PfkB family.</text>
</comment>
<dbReference type="EMBL" id="JACHEX010000001">
    <property type="protein sequence ID" value="MBB6062009.1"/>
    <property type="molecule type" value="Genomic_DNA"/>
</dbReference>
<protein>
    <submittedName>
        <fullName evidence="6">Sugar/nucleoside kinase (Ribokinase family)</fullName>
    </submittedName>
</protein>
<dbReference type="SUPFAM" id="SSF53613">
    <property type="entry name" value="Ribokinase-like"/>
    <property type="match status" value="1"/>
</dbReference>
<feature type="domain" description="Carbohydrate kinase PfkB" evidence="5">
    <location>
        <begin position="7"/>
        <end position="271"/>
    </location>
</feature>
<dbReference type="Gene3D" id="3.40.1190.20">
    <property type="match status" value="1"/>
</dbReference>
<dbReference type="PANTHER" id="PTHR10584">
    <property type="entry name" value="SUGAR KINASE"/>
    <property type="match status" value="1"/>
</dbReference>
<dbReference type="Proteomes" id="UP000555828">
    <property type="component" value="Unassembled WGS sequence"/>
</dbReference>
<dbReference type="InterPro" id="IPR011611">
    <property type="entry name" value="PfkB_dom"/>
</dbReference>
<dbReference type="PANTHER" id="PTHR10584:SF166">
    <property type="entry name" value="RIBOKINASE"/>
    <property type="match status" value="1"/>
</dbReference>
<dbReference type="Pfam" id="PF00294">
    <property type="entry name" value="PfkB"/>
    <property type="match status" value="1"/>
</dbReference>